<evidence type="ECO:0000256" key="2">
    <source>
        <dbReference type="ARBA" id="ARBA00022528"/>
    </source>
</evidence>
<dbReference type="PANTHER" id="PTHR34811:SF1">
    <property type="entry name" value="MATURASE K"/>
    <property type="match status" value="1"/>
</dbReference>
<accession>A0ABY9C5J8</accession>
<dbReference type="Proteomes" id="UP001227230">
    <property type="component" value="Chromosome 6"/>
</dbReference>
<dbReference type="PANTHER" id="PTHR34811">
    <property type="entry name" value="MATURASE K"/>
    <property type="match status" value="1"/>
</dbReference>
<keyword evidence="2" id="KW-0150">Chloroplast</keyword>
<evidence type="ECO:0000256" key="6">
    <source>
        <dbReference type="ARBA" id="ARBA00022884"/>
    </source>
</evidence>
<keyword evidence="4" id="KW-0507">mRNA processing</keyword>
<evidence type="ECO:0000256" key="1">
    <source>
        <dbReference type="ARBA" id="ARBA00004229"/>
    </source>
</evidence>
<dbReference type="EMBL" id="CP126653">
    <property type="protein sequence ID" value="WJZ89993.1"/>
    <property type="molecule type" value="Genomic_DNA"/>
</dbReference>
<evidence type="ECO:0000256" key="3">
    <source>
        <dbReference type="ARBA" id="ARBA00022640"/>
    </source>
</evidence>
<evidence type="ECO:0000256" key="4">
    <source>
        <dbReference type="ARBA" id="ARBA00022664"/>
    </source>
</evidence>
<feature type="domain" description="Domain X" evidence="7">
    <location>
        <begin position="3"/>
        <end position="70"/>
    </location>
</feature>
<dbReference type="InterPro" id="IPR024937">
    <property type="entry name" value="Domain_X"/>
</dbReference>
<evidence type="ECO:0000313" key="8">
    <source>
        <dbReference type="EMBL" id="WJZ89993.1"/>
    </source>
</evidence>
<evidence type="ECO:0000259" key="7">
    <source>
        <dbReference type="Pfam" id="PF01348"/>
    </source>
</evidence>
<gene>
    <name evidence="8" type="ORF">VitviT2T_009173</name>
</gene>
<name>A0ABY9C5J8_VITVI</name>
<evidence type="ECO:0000256" key="5">
    <source>
        <dbReference type="ARBA" id="ARBA00022694"/>
    </source>
</evidence>
<comment type="subcellular location">
    <subcellularLocation>
        <location evidence="1">Plastid</location>
        <location evidence="1">Chloroplast</location>
    </subcellularLocation>
</comment>
<keyword evidence="9" id="KW-1185">Reference proteome</keyword>
<dbReference type="InterPro" id="IPR002866">
    <property type="entry name" value="Maturase_MatK"/>
</dbReference>
<proteinExistence type="predicted"/>
<evidence type="ECO:0000313" key="9">
    <source>
        <dbReference type="Proteomes" id="UP001227230"/>
    </source>
</evidence>
<keyword evidence="5" id="KW-0819">tRNA processing</keyword>
<keyword evidence="3" id="KW-0934">Plastid</keyword>
<organism evidence="8 9">
    <name type="scientific">Vitis vinifera</name>
    <name type="common">Grape</name>
    <dbReference type="NCBI Taxonomy" id="29760"/>
    <lineage>
        <taxon>Eukaryota</taxon>
        <taxon>Viridiplantae</taxon>
        <taxon>Streptophyta</taxon>
        <taxon>Embryophyta</taxon>
        <taxon>Tracheophyta</taxon>
        <taxon>Spermatophyta</taxon>
        <taxon>Magnoliopsida</taxon>
        <taxon>eudicotyledons</taxon>
        <taxon>Gunneridae</taxon>
        <taxon>Pentapetalae</taxon>
        <taxon>rosids</taxon>
        <taxon>Vitales</taxon>
        <taxon>Vitaceae</taxon>
        <taxon>Viteae</taxon>
        <taxon>Vitis</taxon>
    </lineage>
</organism>
<dbReference type="Pfam" id="PF01348">
    <property type="entry name" value="Intron_maturas2"/>
    <property type="match status" value="1"/>
</dbReference>
<sequence length="85" mass="10191">MQKYFSLSQWILKKKDLYRIKYILRLSCARTLARKHKSTVRAFLKRLGSEFLEEFLTEEEQALSLILPRVSSTSRSLYRGRFLVF</sequence>
<protein>
    <recommendedName>
        <fullName evidence="7">Domain X domain-containing protein</fullName>
    </recommendedName>
</protein>
<reference evidence="8 9" key="1">
    <citation type="journal article" date="2023" name="Hortic Res">
        <title>The complete reference genome for grapevine (Vitis vinifera L.) genetics and breeding.</title>
        <authorList>
            <person name="Shi X."/>
            <person name="Cao S."/>
            <person name="Wang X."/>
            <person name="Huang S."/>
            <person name="Wang Y."/>
            <person name="Liu Z."/>
            <person name="Liu W."/>
            <person name="Leng X."/>
            <person name="Peng Y."/>
            <person name="Wang N."/>
            <person name="Wang Y."/>
            <person name="Ma Z."/>
            <person name="Xu X."/>
            <person name="Zhang F."/>
            <person name="Xue H."/>
            <person name="Zhong H."/>
            <person name="Wang Y."/>
            <person name="Zhang K."/>
            <person name="Velt A."/>
            <person name="Avia K."/>
            <person name="Holtgrawe D."/>
            <person name="Grimplet J."/>
            <person name="Matus J.T."/>
            <person name="Ware D."/>
            <person name="Wu X."/>
            <person name="Wang H."/>
            <person name="Liu C."/>
            <person name="Fang Y."/>
            <person name="Rustenholz C."/>
            <person name="Cheng Z."/>
            <person name="Xiao H."/>
            <person name="Zhou Y."/>
        </authorList>
    </citation>
    <scope>NUCLEOTIDE SEQUENCE [LARGE SCALE GENOMIC DNA]</scope>
    <source>
        <strain evidence="9">cv. Pinot noir / PN40024</strain>
        <tissue evidence="8">Leaf</tissue>
    </source>
</reference>
<keyword evidence="6" id="KW-0694">RNA-binding</keyword>